<evidence type="ECO:0000256" key="1">
    <source>
        <dbReference type="SAM" id="MobiDB-lite"/>
    </source>
</evidence>
<protein>
    <submittedName>
        <fullName evidence="3">Uncharacterized protein</fullName>
    </submittedName>
</protein>
<organism evidence="3 4">
    <name type="scientific">Enterovibrio norvegicus</name>
    <dbReference type="NCBI Taxonomy" id="188144"/>
    <lineage>
        <taxon>Bacteria</taxon>
        <taxon>Pseudomonadati</taxon>
        <taxon>Pseudomonadota</taxon>
        <taxon>Gammaproteobacteria</taxon>
        <taxon>Vibrionales</taxon>
        <taxon>Vibrionaceae</taxon>
        <taxon>Enterovibrio</taxon>
    </lineage>
</organism>
<sequence>HLVWDQRVGGSNPSSPTTFKRPRRNARPFSFEWNRIFPKLETRNSKLETRNSKLEIPLPQPPHCGKIPTIKESNQHQQGSTMRKSFIIWFILLFFVSMIVTKVVVGS</sequence>
<name>A0ABV4L054_9GAMM</name>
<keyword evidence="2" id="KW-0472">Membrane</keyword>
<feature type="region of interest" description="Disordered" evidence="1">
    <location>
        <begin position="1"/>
        <end position="23"/>
    </location>
</feature>
<dbReference type="RefSeq" id="WP_371734805.1">
    <property type="nucleotide sequence ID" value="NZ_JBGONM010000015.1"/>
</dbReference>
<feature type="compositionally biased region" description="Polar residues" evidence="1">
    <location>
        <begin position="9"/>
        <end position="18"/>
    </location>
</feature>
<feature type="transmembrane region" description="Helical" evidence="2">
    <location>
        <begin position="86"/>
        <end position="105"/>
    </location>
</feature>
<accession>A0ABV4L054</accession>
<gene>
    <name evidence="3" type="ORF">ACED35_08210</name>
</gene>
<comment type="caution">
    <text evidence="3">The sequence shown here is derived from an EMBL/GenBank/DDBJ whole genome shotgun (WGS) entry which is preliminary data.</text>
</comment>
<keyword evidence="2" id="KW-1133">Transmembrane helix</keyword>
<feature type="non-terminal residue" evidence="3">
    <location>
        <position position="1"/>
    </location>
</feature>
<feature type="region of interest" description="Disordered" evidence="1">
    <location>
        <begin position="48"/>
        <end position="76"/>
    </location>
</feature>
<reference evidence="3 4" key="1">
    <citation type="submission" date="2024-06" db="EMBL/GenBank/DDBJ databases">
        <authorList>
            <person name="Steensen K."/>
            <person name="Seneca J."/>
            <person name="Bartlau N."/>
            <person name="Yu A.X."/>
            <person name="Polz M.F."/>
        </authorList>
    </citation>
    <scope>NUCLEOTIDE SEQUENCE [LARGE SCALE GENOMIC DNA]</scope>
    <source>
        <strain evidence="3 4">1F260</strain>
    </source>
</reference>
<evidence type="ECO:0000256" key="2">
    <source>
        <dbReference type="SAM" id="Phobius"/>
    </source>
</evidence>
<proteinExistence type="predicted"/>
<dbReference type="EMBL" id="JBGONM010000015">
    <property type="protein sequence ID" value="MEZ8081098.1"/>
    <property type="molecule type" value="Genomic_DNA"/>
</dbReference>
<dbReference type="Proteomes" id="UP001569154">
    <property type="component" value="Unassembled WGS sequence"/>
</dbReference>
<evidence type="ECO:0000313" key="3">
    <source>
        <dbReference type="EMBL" id="MEZ8081098.1"/>
    </source>
</evidence>
<keyword evidence="2" id="KW-0812">Transmembrane</keyword>
<keyword evidence="4" id="KW-1185">Reference proteome</keyword>
<evidence type="ECO:0000313" key="4">
    <source>
        <dbReference type="Proteomes" id="UP001569154"/>
    </source>
</evidence>